<dbReference type="EMBL" id="CP046620">
    <property type="protein sequence ID" value="QHQ34201.1"/>
    <property type="molecule type" value="Genomic_DNA"/>
</dbReference>
<evidence type="ECO:0000313" key="3">
    <source>
        <dbReference type="EMBL" id="QHQ34201.1"/>
    </source>
</evidence>
<dbReference type="KEGG" id="amaq:GO499_02850"/>
<dbReference type="InterPro" id="IPR050447">
    <property type="entry name" value="Erg6_SMT_methyltransf"/>
</dbReference>
<proteinExistence type="predicted"/>
<name>A0A6P1SXK1_9RHOB</name>
<dbReference type="Gene3D" id="3.40.50.150">
    <property type="entry name" value="Vaccinia Virus protein VP39"/>
    <property type="match status" value="1"/>
</dbReference>
<keyword evidence="4" id="KW-1185">Reference proteome</keyword>
<dbReference type="SUPFAM" id="SSF53335">
    <property type="entry name" value="S-adenosyl-L-methionine-dependent methyltransferases"/>
    <property type="match status" value="1"/>
</dbReference>
<dbReference type="InterPro" id="IPR013216">
    <property type="entry name" value="Methyltransf_11"/>
</dbReference>
<accession>A0A6P1SXK1</accession>
<evidence type="ECO:0000313" key="4">
    <source>
        <dbReference type="Proteomes" id="UP000464495"/>
    </source>
</evidence>
<feature type="domain" description="Methyltransferase type 11" evidence="2">
    <location>
        <begin position="98"/>
        <end position="195"/>
    </location>
</feature>
<dbReference type="AlphaFoldDB" id="A0A6P1SXK1"/>
<keyword evidence="1 3" id="KW-0808">Transferase</keyword>
<organism evidence="3 4">
    <name type="scientific">Algicella marina</name>
    <dbReference type="NCBI Taxonomy" id="2683284"/>
    <lineage>
        <taxon>Bacteria</taxon>
        <taxon>Pseudomonadati</taxon>
        <taxon>Pseudomonadota</taxon>
        <taxon>Alphaproteobacteria</taxon>
        <taxon>Rhodobacterales</taxon>
        <taxon>Paracoccaceae</taxon>
        <taxon>Algicella</taxon>
    </lineage>
</organism>
<evidence type="ECO:0000256" key="1">
    <source>
        <dbReference type="ARBA" id="ARBA00022679"/>
    </source>
</evidence>
<evidence type="ECO:0000259" key="2">
    <source>
        <dbReference type="Pfam" id="PF08241"/>
    </source>
</evidence>
<dbReference type="GO" id="GO:0008757">
    <property type="term" value="F:S-adenosylmethionine-dependent methyltransferase activity"/>
    <property type="evidence" value="ECO:0007669"/>
    <property type="project" value="InterPro"/>
</dbReference>
<dbReference type="InterPro" id="IPR029063">
    <property type="entry name" value="SAM-dependent_MTases_sf"/>
</dbReference>
<dbReference type="GO" id="GO:0032259">
    <property type="term" value="P:methylation"/>
    <property type="evidence" value="ECO:0007669"/>
    <property type="project" value="UniProtKB-KW"/>
</dbReference>
<gene>
    <name evidence="3" type="ORF">GO499_02850</name>
</gene>
<dbReference type="PANTHER" id="PTHR44068:SF11">
    <property type="entry name" value="GERANYL DIPHOSPHATE 2-C-METHYLTRANSFERASE"/>
    <property type="match status" value="1"/>
</dbReference>
<dbReference type="CDD" id="cd02440">
    <property type="entry name" value="AdoMet_MTases"/>
    <property type="match status" value="1"/>
</dbReference>
<dbReference type="Pfam" id="PF08241">
    <property type="entry name" value="Methyltransf_11"/>
    <property type="match status" value="1"/>
</dbReference>
<sequence>MGAVWHTAREYGVNRGMLANIEMLGDMAMERTEDRVVAHYGVDGLMERIEAALVEAGADLAALMPADLKPVDEFHTGGLQATEDLLSQLEISPEMAVLDIGSGLGGTARFLTQRFGVRVTGVDLTPEFVDVATRLSAAVGLQEAVRFETGSALDLPAASGSIDLETMLHVGMNIEDKAALMAEVARVLAPGGRFAVFDVMRTGEGALEFPYPWAEEAGFSFVAPPEDYLAGAEAAGLLPVAQRDRSEFALSFYRNVFAKTKEMGGPPPVGLHLLMRGTAGPKLQNYMRSVEAGLIAPCEMIFAKPG</sequence>
<keyword evidence="3" id="KW-0489">Methyltransferase</keyword>
<reference evidence="3 4" key="1">
    <citation type="submission" date="2019-12" db="EMBL/GenBank/DDBJ databases">
        <title>Complete genome sequence of Algicella marina strain 9Alg 56(T) isolated from the red alga Tichocarpus crinitus.</title>
        <authorList>
            <person name="Kim S.-G."/>
            <person name="Nedashkovskaya O.I."/>
        </authorList>
    </citation>
    <scope>NUCLEOTIDE SEQUENCE [LARGE SCALE GENOMIC DNA]</scope>
    <source>
        <strain evidence="3 4">9Alg 56</strain>
    </source>
</reference>
<dbReference type="Proteomes" id="UP000464495">
    <property type="component" value="Chromosome"/>
</dbReference>
<dbReference type="PANTHER" id="PTHR44068">
    <property type="entry name" value="ZGC:194242"/>
    <property type="match status" value="1"/>
</dbReference>
<protein>
    <submittedName>
        <fullName evidence="3">Methyltransferase domain-containing protein</fullName>
    </submittedName>
</protein>